<feature type="domain" description="Polysaccharide export protein N-terminal" evidence="3">
    <location>
        <begin position="151"/>
        <end position="225"/>
    </location>
</feature>
<dbReference type="GO" id="GO:0015159">
    <property type="term" value="F:polysaccharide transmembrane transporter activity"/>
    <property type="evidence" value="ECO:0007669"/>
    <property type="project" value="InterPro"/>
</dbReference>
<evidence type="ECO:0000259" key="4">
    <source>
        <dbReference type="Pfam" id="PF10531"/>
    </source>
</evidence>
<dbReference type="InterPro" id="IPR019554">
    <property type="entry name" value="Soluble_ligand-bd"/>
</dbReference>
<evidence type="ECO:0000256" key="2">
    <source>
        <dbReference type="SAM" id="MobiDB-lite"/>
    </source>
</evidence>
<feature type="region of interest" description="Disordered" evidence="2">
    <location>
        <begin position="510"/>
        <end position="532"/>
    </location>
</feature>
<feature type="domain" description="Soluble ligand binding" evidence="4">
    <location>
        <begin position="542"/>
        <end position="589"/>
    </location>
</feature>
<dbReference type="STRING" id="1777140.AWB79_06881"/>
<dbReference type="Pfam" id="PF10531">
    <property type="entry name" value="SLBB"/>
    <property type="match status" value="4"/>
</dbReference>
<feature type="domain" description="Soluble ligand binding" evidence="4">
    <location>
        <begin position="233"/>
        <end position="279"/>
    </location>
</feature>
<dbReference type="InterPro" id="IPR049712">
    <property type="entry name" value="Poly_export"/>
</dbReference>
<keyword evidence="1" id="KW-0732">Signal</keyword>
<feature type="domain" description="Soluble ligand binding" evidence="4">
    <location>
        <begin position="406"/>
        <end position="440"/>
    </location>
</feature>
<dbReference type="Proteomes" id="UP000054851">
    <property type="component" value="Unassembled WGS sequence"/>
</dbReference>
<reference evidence="5" key="1">
    <citation type="submission" date="2016-01" db="EMBL/GenBank/DDBJ databases">
        <authorList>
            <person name="Peeters C."/>
        </authorList>
    </citation>
    <scope>NUCLEOTIDE SEQUENCE</scope>
    <source>
        <strain evidence="5">LMG 29322</strain>
    </source>
</reference>
<sequence length="650" mass="69441">MLSRLVLSRDARITRRPLAGLRSIACLGILSVCLSLGARAAAIDAEPSWNAPPLPALPVTASLATDSLKASLNTPVFNPASTGSAPSTGVAGFSGASAAPAPDKTGGEVSPLLAQNEYELYAERATGQRLKRFGADFFERNAHAVGSTVNAVPPDYQINVGDEIMLRTWGSVDSDLRLVVDREGYVNVPRVGRIAVSGARYGDLPNRFKAEIARYYASFDVSVSLGKLRGVTVYVTGFAVRPGAYVVNGLATLLDVLSDAGGPDASGSMRRIEVRRNGQVFASFDGYQLLLGGDRSKDTVLRAGDIVNVAALGQQVAIYGSVNSPGIFEMKAGETVGDLVRFAGGLNTVADGGRITLATLRDRASTGVRETALDASERQPVSGGDIYRLYSTADYAVPIARQARRVRIEGEVMRPGDYLVTGTTTLPQLIEMAGGTTSDAFLFGTELVRESVRRTQQTNFDRALQEMELAVRSRATVQASSRDDAADRQKDVEAGQRFIAKLREMRPTGRIVLDTGPNDGTLPPLTLEDGDRLAIPPRPTTVGVYGSVFNQGSYLFRSSANLGDYIALAGGARRTANTREEFVLRANGTTRSNQQGGWFSSIGSLDAMPGDTVFVPEDLERITWWQAVKEFSTILSQFGLSAAAIKVLLN</sequence>
<evidence type="ECO:0000313" key="5">
    <source>
        <dbReference type="EMBL" id="SAK92920.1"/>
    </source>
</evidence>
<dbReference type="AlphaFoldDB" id="A0A158DES9"/>
<dbReference type="Pfam" id="PF02563">
    <property type="entry name" value="Poly_export"/>
    <property type="match status" value="1"/>
</dbReference>
<dbReference type="OrthoDB" id="9815244at2"/>
<dbReference type="InterPro" id="IPR003715">
    <property type="entry name" value="Poly_export_N"/>
</dbReference>
<name>A0A158DES9_9BURK</name>
<protein>
    <submittedName>
        <fullName evidence="5">Polysaccharide biosynthesis protein</fullName>
    </submittedName>
</protein>
<keyword evidence="6" id="KW-1185">Reference proteome</keyword>
<dbReference type="PANTHER" id="PTHR33619:SF3">
    <property type="entry name" value="POLYSACCHARIDE EXPORT PROTEIN GFCE-RELATED"/>
    <property type="match status" value="1"/>
</dbReference>
<accession>A0A158DES9</accession>
<dbReference type="EMBL" id="FCOA02000041">
    <property type="protein sequence ID" value="SAK92920.1"/>
    <property type="molecule type" value="Genomic_DNA"/>
</dbReference>
<dbReference type="Gene3D" id="3.10.560.10">
    <property type="entry name" value="Outer membrane lipoprotein wza domain like"/>
    <property type="match status" value="4"/>
</dbReference>
<evidence type="ECO:0000256" key="1">
    <source>
        <dbReference type="ARBA" id="ARBA00022729"/>
    </source>
</evidence>
<dbReference type="PANTHER" id="PTHR33619">
    <property type="entry name" value="POLYSACCHARIDE EXPORT PROTEIN GFCE-RELATED"/>
    <property type="match status" value="1"/>
</dbReference>
<dbReference type="RefSeq" id="WP_157695909.1">
    <property type="nucleotide sequence ID" value="NZ_FCOA02000041.1"/>
</dbReference>
<evidence type="ECO:0000259" key="3">
    <source>
        <dbReference type="Pfam" id="PF02563"/>
    </source>
</evidence>
<proteinExistence type="predicted"/>
<organism evidence="5 6">
    <name type="scientific">Caballeronia hypogeia</name>
    <dbReference type="NCBI Taxonomy" id="1777140"/>
    <lineage>
        <taxon>Bacteria</taxon>
        <taxon>Pseudomonadati</taxon>
        <taxon>Pseudomonadota</taxon>
        <taxon>Betaproteobacteria</taxon>
        <taxon>Burkholderiales</taxon>
        <taxon>Burkholderiaceae</taxon>
        <taxon>Caballeronia</taxon>
    </lineage>
</organism>
<gene>
    <name evidence="5" type="ORF">AWB79_06881</name>
</gene>
<feature type="domain" description="Soluble ligand binding" evidence="4">
    <location>
        <begin position="316"/>
        <end position="367"/>
    </location>
</feature>
<evidence type="ECO:0000313" key="6">
    <source>
        <dbReference type="Proteomes" id="UP000054851"/>
    </source>
</evidence>
<comment type="caution">
    <text evidence="5">The sequence shown here is derived from an EMBL/GenBank/DDBJ whole genome shotgun (WGS) entry which is preliminary data.</text>
</comment>